<keyword evidence="1" id="KW-0812">Transmembrane</keyword>
<gene>
    <name evidence="2" type="ORF">SCV_025</name>
</gene>
<keyword evidence="1" id="KW-0472">Membrane</keyword>
<dbReference type="EMBL" id="BDLS01000001">
    <property type="protein sequence ID" value="GAV93149.1"/>
    <property type="molecule type" value="Genomic_DNA"/>
</dbReference>
<feature type="transmembrane region" description="Helical" evidence="1">
    <location>
        <begin position="857"/>
        <end position="880"/>
    </location>
</feature>
<evidence type="ECO:0008006" key="3">
    <source>
        <dbReference type="Google" id="ProtNLM"/>
    </source>
</evidence>
<accession>A0A1Q3DL90</accession>
<feature type="transmembrane region" description="Helical" evidence="1">
    <location>
        <begin position="625"/>
        <end position="647"/>
    </location>
</feature>
<evidence type="ECO:0000256" key="1">
    <source>
        <dbReference type="SAM" id="Phobius"/>
    </source>
</evidence>
<comment type="caution">
    <text evidence="2">The sequence shown here is derived from an EMBL/GenBank/DDBJ whole genome shotgun (WGS) entry which is preliminary data.</text>
</comment>
<sequence length="937" mass="103618">MATYSALDQQNAFSYAIERLRQEAISRLKMEGPLTYAFINIKVEPDGWKEKAGVMTEPGQKLAPYRAITYDTSKLDCSAFSCIAVDMLKHPQEGDKKNTHAAACVFAAQTSTSFPVKDPQGNEVRRLVACGPGCFRRLKKRDPHTGQPTASGTLMGSYINPVTGERICHHMNQGLIMWAAVPWSRPGKIKQGYNTVHVPGMAFGDEEGNYSQLNNVQVSRNYCNFFKQYYDDEVKECYQSGWMKFVKFMFGQYFANVSYELAHGPPTTHGSAFNCWEFAFGRALYRAGAATTNNEFDNIVQTRPLIVKKPIIHTPDEQVNENIVDQELVMSLMDPSPSSRGGQKSSEKIMETSDAILDTALQLELLGLSDKQARHILLKELYKGSRLSTNKGGFANVSSFSQALKLVGITLATRKALFSKEATVRRKGCANYTNIPHRWSACDITERDALLVAKVNMEAAPEYQRPRPFLDVIPIDNSNEDKTTSAFDIWVALLKKYSHEFTDEVSSTIKGLVVSTVRQLLDIMEGKIFLRGNKWENNVPLMLGFDAILRRLLSSAASMCKNIVKMFEKRVFFFASEVVSKIPTEAVAVIASRTLGLLLEESTVKVIMAAAVRTAIQAFVALAEIAGSIITALGVVLFLVAILGMVLDYALSLGWYNTVLDTDSIKKVINTYETAFANATNTDIGQTSPVTAEELVGVDMELQIDEEDRMRADDGEDKLIEYLDNIFRTTPLLPKSRAIFLQEGVYEYLSGRTMNSLGQRLVNNSDPEGDHGLSRSSVTETANLVEDYSKVVDYNMSKLDYVGDEWARSLAVGSSAGDSDALFRKIVTYSAVAGFSLVAGLGVLIATHVSFIRGANIGMAFAFIGLLMFITMAGVVYLNIVAMGESNALAIEHIELVGEKQNIYKRKRTGAVQRLTSSGAKFNIISDFIDPLLMQVQ</sequence>
<feature type="transmembrane region" description="Helical" evidence="1">
    <location>
        <begin position="826"/>
        <end position="851"/>
    </location>
</feature>
<evidence type="ECO:0000313" key="2">
    <source>
        <dbReference type="EMBL" id="GAV93149.1"/>
    </source>
</evidence>
<reference evidence="2" key="1">
    <citation type="submission" date="2017-01" db="EMBL/GenBank/DDBJ databases">
        <title>Draft genome sequence of uncultured bacilliform virus purified from snow crab.</title>
        <authorList>
            <person name="Takano T."/>
        </authorList>
    </citation>
    <scope>NUCLEOTIDE SEQUENCE</scope>
    <source>
        <strain evidence="2">Isolate_1</strain>
    </source>
</reference>
<organism evidence="2">
    <name type="scientific">Chionoecetes opilio bacilliform virus</name>
    <dbReference type="NCBI Taxonomy" id="1825681"/>
    <lineage>
        <taxon>Viruses</taxon>
        <taxon>Viruses incertae sedis</taxon>
        <taxon>Naldaviricetes</taxon>
        <taxon>Nimaviridae</taxon>
    </lineage>
</organism>
<proteinExistence type="predicted"/>
<keyword evidence="1" id="KW-1133">Transmembrane helix</keyword>
<protein>
    <recommendedName>
        <fullName evidence="3">Wsv115-like protein</fullName>
    </recommendedName>
</protein>
<name>A0A1Q3DL90_9VIRU</name>